<name>A0A1M3KY63_9BACT</name>
<dbReference type="Proteomes" id="UP000184233">
    <property type="component" value="Unassembled WGS sequence"/>
</dbReference>
<comment type="cofactor">
    <cofactor evidence="2">
        <name>Mn(2+)</name>
        <dbReference type="ChEBI" id="CHEBI:29035"/>
    </cofactor>
    <text evidence="2">The Mn(2+) ion enhances activity.</text>
</comment>
<feature type="binding site" evidence="2">
    <location>
        <position position="162"/>
    </location>
    <ligand>
        <name>Mn(2+)</name>
        <dbReference type="ChEBI" id="CHEBI:29035"/>
        <label>2</label>
    </ligand>
</feature>
<proteinExistence type="predicted"/>
<dbReference type="Pfam" id="PF01546">
    <property type="entry name" value="Peptidase_M20"/>
    <property type="match status" value="1"/>
</dbReference>
<protein>
    <recommendedName>
        <fullName evidence="3">Peptidase M20 dimerisation domain-containing protein</fullName>
    </recommendedName>
</protein>
<feature type="binding site" evidence="2">
    <location>
        <position position="361"/>
    </location>
    <ligand>
        <name>Mn(2+)</name>
        <dbReference type="ChEBI" id="CHEBI:29035"/>
        <label>2</label>
    </ligand>
</feature>
<feature type="binding site" evidence="2">
    <location>
        <position position="101"/>
    </location>
    <ligand>
        <name>Mn(2+)</name>
        <dbReference type="ChEBI" id="CHEBI:29035"/>
        <label>2</label>
    </ligand>
</feature>
<comment type="caution">
    <text evidence="4">The sequence shown here is derived from an EMBL/GenBank/DDBJ whole genome shotgun (WGS) entry which is preliminary data.</text>
</comment>
<dbReference type="InterPro" id="IPR002933">
    <property type="entry name" value="Peptidase_M20"/>
</dbReference>
<feature type="binding site" evidence="2">
    <location>
        <position position="135"/>
    </location>
    <ligand>
        <name>Mn(2+)</name>
        <dbReference type="ChEBI" id="CHEBI:29035"/>
        <label>2</label>
    </ligand>
</feature>
<dbReference type="GO" id="GO:0050118">
    <property type="term" value="F:N-acetyldiaminopimelate deacetylase activity"/>
    <property type="evidence" value="ECO:0007669"/>
    <property type="project" value="UniProtKB-ARBA"/>
</dbReference>
<evidence type="ECO:0000256" key="2">
    <source>
        <dbReference type="PIRSR" id="PIRSR005962-1"/>
    </source>
</evidence>
<dbReference type="GO" id="GO:0046872">
    <property type="term" value="F:metal ion binding"/>
    <property type="evidence" value="ECO:0007669"/>
    <property type="project" value="UniProtKB-KW"/>
</dbReference>
<sequence length="394" mass="43360">MLPFLSLSETMFPQAVDIRRHLHRNPELSFQEFETSAFIRKQLEDMGIDHRVVAGTGIVAHIGSGGRCVALRADIDALPITEETGLPYSSERPGVMHACGHDTHTTMLLSAARMLKQNESSLNGIVKLLFQPGEEKVPGGANIMIAEGALEGPRPDVIFGQHINPEVPFGEVSFVSGPMLASADELYWTIRGFAAHAAQPHKGKDPILAAAGLIQHLQTLITKRRNPLDPGVLTIASIHGGTATNIIPDVVEMKGTLRAFDNVWREQAWEYLERQTRDYCALHGCEGTIDIVKGYPPLINDEDATRFARNVAESMFGMDKVSDFEPKMWAEDFAFYSQHMPACFWMLGGRPDGMDHMPGLHNPKFAPEERAMIYGAAMLAGVAFDYLAGQPNRA</sequence>
<reference evidence="4 5" key="1">
    <citation type="submission" date="2016-09" db="EMBL/GenBank/DDBJ databases">
        <title>Genome-resolved meta-omics ties microbial dynamics to process performance in biotechnology for thiocyanate degradation.</title>
        <authorList>
            <person name="Kantor R.S."/>
            <person name="Huddy R.J."/>
            <person name="Iyer R."/>
            <person name="Thomas B.C."/>
            <person name="Brown C.T."/>
            <person name="Anantharaman K."/>
            <person name="Tringe S."/>
            <person name="Hettich R.L."/>
            <person name="Harrison S.T."/>
            <person name="Banfield J.F."/>
        </authorList>
    </citation>
    <scope>NUCLEOTIDE SEQUENCE [LARGE SCALE GENOMIC DNA]</scope>
    <source>
        <strain evidence="4">59-99</strain>
    </source>
</reference>
<gene>
    <name evidence="4" type="ORF">BGO89_11910</name>
</gene>
<dbReference type="CDD" id="cd03886">
    <property type="entry name" value="M20_Acy1"/>
    <property type="match status" value="1"/>
</dbReference>
<dbReference type="GO" id="GO:0019877">
    <property type="term" value="P:diaminopimelate biosynthetic process"/>
    <property type="evidence" value="ECO:0007669"/>
    <property type="project" value="UniProtKB-ARBA"/>
</dbReference>
<feature type="domain" description="Peptidase M20 dimerisation" evidence="3">
    <location>
        <begin position="189"/>
        <end position="275"/>
    </location>
</feature>
<evidence type="ECO:0000256" key="1">
    <source>
        <dbReference type="ARBA" id="ARBA00022801"/>
    </source>
</evidence>
<dbReference type="PIRSF" id="PIRSF005962">
    <property type="entry name" value="Pept_M20D_amidohydro"/>
    <property type="match status" value="1"/>
</dbReference>
<organism evidence="4 5">
    <name type="scientific">Candidatus Kapaibacterium thiocyanatum</name>
    <dbReference type="NCBI Taxonomy" id="1895771"/>
    <lineage>
        <taxon>Bacteria</taxon>
        <taxon>Pseudomonadati</taxon>
        <taxon>Candidatus Kapaibacteriota</taxon>
        <taxon>Candidatus Kapaibacteriia</taxon>
        <taxon>Candidatus Kapaibacteriales</taxon>
        <taxon>Candidatus Kapaibacteriaceae</taxon>
        <taxon>Candidatus Kapaibacterium</taxon>
    </lineage>
</organism>
<dbReference type="SUPFAM" id="SSF53187">
    <property type="entry name" value="Zn-dependent exopeptidases"/>
    <property type="match status" value="1"/>
</dbReference>
<keyword evidence="1" id="KW-0378">Hydrolase</keyword>
<evidence type="ECO:0000259" key="3">
    <source>
        <dbReference type="Pfam" id="PF07687"/>
    </source>
</evidence>
<dbReference type="NCBIfam" id="TIGR01891">
    <property type="entry name" value="amidohydrolases"/>
    <property type="match status" value="1"/>
</dbReference>
<dbReference type="InterPro" id="IPR017439">
    <property type="entry name" value="Amidohydrolase"/>
</dbReference>
<dbReference type="InterPro" id="IPR036264">
    <property type="entry name" value="Bact_exopeptidase_dim_dom"/>
</dbReference>
<accession>A0A1M3KY63</accession>
<dbReference type="EMBL" id="MKVH01000024">
    <property type="protein sequence ID" value="OJX57194.1"/>
    <property type="molecule type" value="Genomic_DNA"/>
</dbReference>
<dbReference type="Gene3D" id="3.40.630.10">
    <property type="entry name" value="Zn peptidases"/>
    <property type="match status" value="1"/>
</dbReference>
<dbReference type="AlphaFoldDB" id="A0A1M3KY63"/>
<evidence type="ECO:0000313" key="4">
    <source>
        <dbReference type="EMBL" id="OJX57194.1"/>
    </source>
</evidence>
<dbReference type="PANTHER" id="PTHR11014">
    <property type="entry name" value="PEPTIDASE M20 FAMILY MEMBER"/>
    <property type="match status" value="1"/>
</dbReference>
<dbReference type="Pfam" id="PF07687">
    <property type="entry name" value="M20_dimer"/>
    <property type="match status" value="1"/>
</dbReference>
<dbReference type="SUPFAM" id="SSF55031">
    <property type="entry name" value="Bacterial exopeptidase dimerisation domain"/>
    <property type="match status" value="1"/>
</dbReference>
<feature type="binding site" evidence="2">
    <location>
        <position position="99"/>
    </location>
    <ligand>
        <name>Mn(2+)</name>
        <dbReference type="ChEBI" id="CHEBI:29035"/>
        <label>2</label>
    </ligand>
</feature>
<dbReference type="STRING" id="1895771.BGO89_11910"/>
<dbReference type="FunFam" id="3.30.70.360:FF:000001">
    <property type="entry name" value="N-acetyldiaminopimelate deacetylase"/>
    <property type="match status" value="1"/>
</dbReference>
<dbReference type="PANTHER" id="PTHR11014:SF63">
    <property type="entry name" value="METALLOPEPTIDASE, PUTATIVE (AFU_ORTHOLOGUE AFUA_6G09600)-RELATED"/>
    <property type="match status" value="1"/>
</dbReference>
<dbReference type="InterPro" id="IPR011650">
    <property type="entry name" value="Peptidase_M20_dimer"/>
</dbReference>
<evidence type="ECO:0000313" key="5">
    <source>
        <dbReference type="Proteomes" id="UP000184233"/>
    </source>
</evidence>
<keyword evidence="2" id="KW-0479">Metal-binding</keyword>
<keyword evidence="2" id="KW-0464">Manganese</keyword>
<dbReference type="Gene3D" id="3.30.70.360">
    <property type="match status" value="1"/>
</dbReference>